<dbReference type="Proteomes" id="UP000184522">
    <property type="component" value="Unassembled WGS sequence"/>
</dbReference>
<name>A0A1M5TRR4_9FLAO</name>
<reference evidence="4" key="1">
    <citation type="submission" date="2016-11" db="EMBL/GenBank/DDBJ databases">
        <authorList>
            <person name="Varghese N."/>
            <person name="Submissions S."/>
        </authorList>
    </citation>
    <scope>NUCLEOTIDE SEQUENCE [LARGE SCALE GENOMIC DNA]</scope>
    <source>
        <strain evidence="4">DSM 25330</strain>
    </source>
</reference>
<accession>A0A1M5TRR4</accession>
<dbReference type="CDD" id="cd02440">
    <property type="entry name" value="AdoMet_MTases"/>
    <property type="match status" value="1"/>
</dbReference>
<sequence length="392" mass="45100">MNPEILNTKVQEFINQNLKTDINKLLLKGIGFEAVDSKQIIEQIEAKKRSEKKLPTWFNTENIYYPNKLNIEQTSSEITGKYKAILVSGESLIDLTGGFGIDAFYFAKQIKHITHCEINTELSKIVTHNYKQLKADNIECLNENGIDALKRIDQQFNWIYIDPSRRDDAKQKVFLLSDCAPNIKTFQGLFLKYAENVMVKTSPLLDLKATLSDLKHVKEIHIVALNNEVKELIWILKRNFESETLVKTVNIQKETNQTFNFNIDEETESQADYSLPLTYLYEPNVSVLKAGAFNVLSTKLSIPKLHQHSHLYTSEDVVEFPGRRFKIEKKLPFNKKAFAKEKISKANVTTRNFPLSVGDIRKKLKVKDGGNIYLFFTINMKDEKIILVCSKI</sequence>
<evidence type="ECO:0000259" key="1">
    <source>
        <dbReference type="Pfam" id="PF18096"/>
    </source>
</evidence>
<keyword evidence="4" id="KW-1185">Reference proteome</keyword>
<dbReference type="SUPFAM" id="SSF53335">
    <property type="entry name" value="S-adenosyl-L-methionine-dependent methyltransferases"/>
    <property type="match status" value="1"/>
</dbReference>
<dbReference type="InterPro" id="IPR029063">
    <property type="entry name" value="SAM-dependent_MTases_sf"/>
</dbReference>
<organism evidence="3 4">
    <name type="scientific">Winogradskyella jejuensis</name>
    <dbReference type="NCBI Taxonomy" id="1089305"/>
    <lineage>
        <taxon>Bacteria</taxon>
        <taxon>Pseudomonadati</taxon>
        <taxon>Bacteroidota</taxon>
        <taxon>Flavobacteriia</taxon>
        <taxon>Flavobacteriales</taxon>
        <taxon>Flavobacteriaceae</taxon>
        <taxon>Winogradskyella</taxon>
    </lineage>
</organism>
<proteinExistence type="predicted"/>
<feature type="domain" description="PG-1098 ferredoxin-like" evidence="2">
    <location>
        <begin position="279"/>
        <end position="321"/>
    </location>
</feature>
<evidence type="ECO:0000313" key="4">
    <source>
        <dbReference type="Proteomes" id="UP000184522"/>
    </source>
</evidence>
<dbReference type="Pfam" id="PF22013">
    <property type="entry name" value="PG_1098_Fer"/>
    <property type="match status" value="1"/>
</dbReference>
<dbReference type="Gene3D" id="3.40.50.150">
    <property type="entry name" value="Vaccinia Virus protein VP39"/>
    <property type="match status" value="1"/>
</dbReference>
<dbReference type="RefSeq" id="WP_073086461.1">
    <property type="nucleotide sequence ID" value="NZ_FQWS01000002.1"/>
</dbReference>
<dbReference type="OrthoDB" id="1000417at2"/>
<dbReference type="EMBL" id="FQWS01000002">
    <property type="protein sequence ID" value="SHH53505.1"/>
    <property type="molecule type" value="Genomic_DNA"/>
</dbReference>
<dbReference type="AlphaFoldDB" id="A0A1M5TRR4"/>
<gene>
    <name evidence="3" type="ORF">SAMN05444148_2254</name>
</gene>
<feature type="domain" description="THUMP-like" evidence="1">
    <location>
        <begin position="322"/>
        <end position="391"/>
    </location>
</feature>
<dbReference type="InterPro" id="IPR054168">
    <property type="entry name" value="PG_1098_Fer"/>
</dbReference>
<evidence type="ECO:0000259" key="2">
    <source>
        <dbReference type="Pfam" id="PF22013"/>
    </source>
</evidence>
<evidence type="ECO:0000313" key="3">
    <source>
        <dbReference type="EMBL" id="SHH53505.1"/>
    </source>
</evidence>
<dbReference type="Gene3D" id="1.10.10.1110">
    <property type="entry name" value="Methyltransferase PG1098, N-terminal domain"/>
    <property type="match status" value="1"/>
</dbReference>
<dbReference type="STRING" id="1089305.SAMN05444148_2254"/>
<dbReference type="InterPro" id="IPR041497">
    <property type="entry name" value="Thump-like"/>
</dbReference>
<dbReference type="Pfam" id="PF18096">
    <property type="entry name" value="Thump_like"/>
    <property type="match status" value="1"/>
</dbReference>
<protein>
    <submittedName>
        <fullName evidence="3">Uncharacterized protein</fullName>
    </submittedName>
</protein>